<evidence type="ECO:0000313" key="13">
    <source>
        <dbReference type="EMBL" id="OGI59047.1"/>
    </source>
</evidence>
<proteinExistence type="inferred from homology"/>
<dbReference type="InterPro" id="IPR004387">
    <property type="entry name" value="Pept_M50_Zn"/>
</dbReference>
<organism evidence="13 14">
    <name type="scientific">Candidatus Muproteobacteria bacterium RBG_19FT_COMBO_61_10</name>
    <dbReference type="NCBI Taxonomy" id="1817761"/>
    <lineage>
        <taxon>Bacteria</taxon>
        <taxon>Pseudomonadati</taxon>
        <taxon>Pseudomonadota</taxon>
        <taxon>Candidatus Muproteobacteria</taxon>
    </lineage>
</organism>
<dbReference type="CDD" id="cd06163">
    <property type="entry name" value="S2P-M50_PDZ_RseP-like"/>
    <property type="match status" value="1"/>
</dbReference>
<feature type="transmembrane region" description="Helical" evidence="11">
    <location>
        <begin position="100"/>
        <end position="120"/>
    </location>
</feature>
<dbReference type="AlphaFoldDB" id="A0A1F6UNV0"/>
<name>A0A1F6UNV0_9PROT</name>
<dbReference type="GO" id="GO:0004222">
    <property type="term" value="F:metalloendopeptidase activity"/>
    <property type="evidence" value="ECO:0007669"/>
    <property type="project" value="InterPro"/>
</dbReference>
<gene>
    <name evidence="13" type="ORF">A2V58_08450</name>
</gene>
<evidence type="ECO:0000256" key="10">
    <source>
        <dbReference type="ARBA" id="ARBA00023136"/>
    </source>
</evidence>
<protein>
    <submittedName>
        <fullName evidence="13">RIP metalloprotease RseP</fullName>
    </submittedName>
</protein>
<comment type="similarity">
    <text evidence="3">Belongs to the peptidase M50B family.</text>
</comment>
<evidence type="ECO:0000256" key="8">
    <source>
        <dbReference type="ARBA" id="ARBA00022989"/>
    </source>
</evidence>
<dbReference type="PANTHER" id="PTHR42837:SF2">
    <property type="entry name" value="MEMBRANE METALLOPROTEASE ARASP2, CHLOROPLASTIC-RELATED"/>
    <property type="match status" value="1"/>
</dbReference>
<evidence type="ECO:0000256" key="5">
    <source>
        <dbReference type="ARBA" id="ARBA00022692"/>
    </source>
</evidence>
<keyword evidence="4 13" id="KW-0645">Protease</keyword>
<evidence type="ECO:0000259" key="12">
    <source>
        <dbReference type="Pfam" id="PF02163"/>
    </source>
</evidence>
<evidence type="ECO:0000256" key="7">
    <source>
        <dbReference type="ARBA" id="ARBA00022833"/>
    </source>
</evidence>
<accession>A0A1F6UNV0</accession>
<keyword evidence="5 11" id="KW-0812">Transmembrane</keyword>
<comment type="subcellular location">
    <subcellularLocation>
        <location evidence="2">Membrane</location>
        <topology evidence="2">Multi-pass membrane protein</topology>
    </subcellularLocation>
</comment>
<feature type="transmembrane region" description="Helical" evidence="11">
    <location>
        <begin position="6"/>
        <end position="29"/>
    </location>
</feature>
<evidence type="ECO:0000256" key="1">
    <source>
        <dbReference type="ARBA" id="ARBA00001947"/>
    </source>
</evidence>
<dbReference type="NCBIfam" id="TIGR00054">
    <property type="entry name" value="RIP metalloprotease RseP"/>
    <property type="match status" value="1"/>
</dbReference>
<dbReference type="EMBL" id="MFSV01000019">
    <property type="protein sequence ID" value="OGI59047.1"/>
    <property type="molecule type" value="Genomic_DNA"/>
</dbReference>
<keyword evidence="9 13" id="KW-0482">Metalloprotease</keyword>
<comment type="caution">
    <text evidence="13">The sequence shown here is derived from an EMBL/GenBank/DDBJ whole genome shotgun (WGS) entry which is preliminary data.</text>
</comment>
<sequence>MSGFLYTVAAFVAAIGVLVVVHEFGHYWVAKRLGVKVLRFSVGFGRPLWVRRFGADRTEFVLAAIPLGGYVKMLDENEAKVSKKDLPRAFNRQSLPKRMAIVLAGPMFNFLFAILAYWLLFSVGTEGIKPVVGKVVDNSIAAAA</sequence>
<evidence type="ECO:0000256" key="6">
    <source>
        <dbReference type="ARBA" id="ARBA00022801"/>
    </source>
</evidence>
<evidence type="ECO:0000256" key="9">
    <source>
        <dbReference type="ARBA" id="ARBA00023049"/>
    </source>
</evidence>
<keyword evidence="7" id="KW-0862">Zinc</keyword>
<evidence type="ECO:0000256" key="11">
    <source>
        <dbReference type="SAM" id="Phobius"/>
    </source>
</evidence>
<dbReference type="GO" id="GO:0006508">
    <property type="term" value="P:proteolysis"/>
    <property type="evidence" value="ECO:0007669"/>
    <property type="project" value="UniProtKB-KW"/>
</dbReference>
<keyword evidence="8 11" id="KW-1133">Transmembrane helix</keyword>
<comment type="cofactor">
    <cofactor evidence="1">
        <name>Zn(2+)</name>
        <dbReference type="ChEBI" id="CHEBI:29105"/>
    </cofactor>
</comment>
<evidence type="ECO:0000256" key="4">
    <source>
        <dbReference type="ARBA" id="ARBA00022670"/>
    </source>
</evidence>
<dbReference type="Proteomes" id="UP000177950">
    <property type="component" value="Unassembled WGS sequence"/>
</dbReference>
<evidence type="ECO:0000256" key="3">
    <source>
        <dbReference type="ARBA" id="ARBA00007931"/>
    </source>
</evidence>
<dbReference type="PANTHER" id="PTHR42837">
    <property type="entry name" value="REGULATOR OF SIGMA-E PROTEASE RSEP"/>
    <property type="match status" value="1"/>
</dbReference>
<dbReference type="Pfam" id="PF02163">
    <property type="entry name" value="Peptidase_M50"/>
    <property type="match status" value="1"/>
</dbReference>
<feature type="non-terminal residue" evidence="13">
    <location>
        <position position="144"/>
    </location>
</feature>
<reference evidence="13 14" key="1">
    <citation type="journal article" date="2016" name="Nat. Commun.">
        <title>Thousands of microbial genomes shed light on interconnected biogeochemical processes in an aquifer system.</title>
        <authorList>
            <person name="Anantharaman K."/>
            <person name="Brown C.T."/>
            <person name="Hug L.A."/>
            <person name="Sharon I."/>
            <person name="Castelle C.J."/>
            <person name="Probst A.J."/>
            <person name="Thomas B.C."/>
            <person name="Singh A."/>
            <person name="Wilkins M.J."/>
            <person name="Karaoz U."/>
            <person name="Brodie E.L."/>
            <person name="Williams K.H."/>
            <person name="Hubbard S.S."/>
            <person name="Banfield J.F."/>
        </authorList>
    </citation>
    <scope>NUCLEOTIDE SEQUENCE [LARGE SCALE GENOMIC DNA]</scope>
</reference>
<dbReference type="GO" id="GO:0016020">
    <property type="term" value="C:membrane"/>
    <property type="evidence" value="ECO:0007669"/>
    <property type="project" value="UniProtKB-SubCell"/>
</dbReference>
<keyword evidence="6" id="KW-0378">Hydrolase</keyword>
<feature type="domain" description="Peptidase M50" evidence="12">
    <location>
        <begin position="10"/>
        <end position="125"/>
    </location>
</feature>
<dbReference type="InterPro" id="IPR008915">
    <property type="entry name" value="Peptidase_M50"/>
</dbReference>
<evidence type="ECO:0000256" key="2">
    <source>
        <dbReference type="ARBA" id="ARBA00004141"/>
    </source>
</evidence>
<evidence type="ECO:0000313" key="14">
    <source>
        <dbReference type="Proteomes" id="UP000177950"/>
    </source>
</evidence>
<keyword evidence="10 11" id="KW-0472">Membrane</keyword>